<evidence type="ECO:0000313" key="1">
    <source>
        <dbReference type="EMBL" id="PJI79154.1"/>
    </source>
</evidence>
<dbReference type="AlphaFoldDB" id="A0A2M8VPN8"/>
<dbReference type="Gene3D" id="1.10.10.10">
    <property type="entry name" value="Winged helix-like DNA-binding domain superfamily/Winged helix DNA-binding domain"/>
    <property type="match status" value="1"/>
</dbReference>
<organism evidence="1 2">
    <name type="scientific">Polynucleobacter brandtiae</name>
    <dbReference type="NCBI Taxonomy" id="1938816"/>
    <lineage>
        <taxon>Bacteria</taxon>
        <taxon>Pseudomonadati</taxon>
        <taxon>Pseudomonadota</taxon>
        <taxon>Betaproteobacteria</taxon>
        <taxon>Burkholderiales</taxon>
        <taxon>Burkholderiaceae</taxon>
        <taxon>Polynucleobacter</taxon>
    </lineage>
</organism>
<dbReference type="OrthoDB" id="9134833at2"/>
<dbReference type="InterPro" id="IPR036388">
    <property type="entry name" value="WH-like_DNA-bd_sf"/>
</dbReference>
<accession>A0A2M8VPN8</accession>
<proteinExistence type="predicted"/>
<dbReference type="RefSeq" id="WP_100379593.1">
    <property type="nucleotide sequence ID" value="NZ_CBCSBW010000003.1"/>
</dbReference>
<evidence type="ECO:0000313" key="2">
    <source>
        <dbReference type="Proteomes" id="UP000229366"/>
    </source>
</evidence>
<reference evidence="1 2" key="1">
    <citation type="submission" date="2017-11" db="EMBL/GenBank/DDBJ databases">
        <title>Genomic Encyclopedia of Type Strains, Phase III (KMG-III): the genomes of soil and plant-associated and newly described type strains.</title>
        <authorList>
            <person name="Whitman W."/>
        </authorList>
    </citation>
    <scope>NUCLEOTIDE SEQUENCE [LARGE SCALE GENOMIC DNA]</scope>
    <source>
        <strain evidence="1 2">UB-Domo-W1</strain>
    </source>
</reference>
<dbReference type="InterPro" id="IPR036390">
    <property type="entry name" value="WH_DNA-bd_sf"/>
</dbReference>
<protein>
    <submittedName>
        <fullName evidence="1">Uncharacterized protein</fullName>
    </submittedName>
</protein>
<dbReference type="EMBL" id="PGTX01000003">
    <property type="protein sequence ID" value="PJI79154.1"/>
    <property type="molecule type" value="Genomic_DNA"/>
</dbReference>
<name>A0A2M8VPN8_9BURK</name>
<dbReference type="SUPFAM" id="SSF46785">
    <property type="entry name" value="Winged helix' DNA-binding domain"/>
    <property type="match status" value="1"/>
</dbReference>
<keyword evidence="2" id="KW-1185">Reference proteome</keyword>
<gene>
    <name evidence="1" type="ORF">B0G85_1256</name>
</gene>
<comment type="caution">
    <text evidence="1">The sequence shown here is derived from an EMBL/GenBank/DDBJ whole genome shotgun (WGS) entry which is preliminary data.</text>
</comment>
<dbReference type="Proteomes" id="UP000229366">
    <property type="component" value="Unassembled WGS sequence"/>
</dbReference>
<sequence length="123" mass="13877">MSMYLRFLSAVLADKSSSPYKQLDATELQLLEHALLADNRDEQLLVGDILYLRKFGSQATLHGRIKSLVRHGYFKLVLDKEDGRKKHIILTKMAHKYDGLMSEHLASAAEGIYGEKNVSISSK</sequence>